<dbReference type="EMBL" id="NJEU01000123">
    <property type="protein sequence ID" value="PHH81399.1"/>
    <property type="molecule type" value="Genomic_DNA"/>
</dbReference>
<gene>
    <name evidence="2" type="ORF">CDD82_876</name>
</gene>
<evidence type="ECO:0000313" key="3">
    <source>
        <dbReference type="Proteomes" id="UP000224854"/>
    </source>
</evidence>
<keyword evidence="1" id="KW-1133">Transmembrane helix</keyword>
<dbReference type="PANTHER" id="PTHR34414">
    <property type="entry name" value="HET DOMAIN-CONTAINING PROTEIN-RELATED"/>
    <property type="match status" value="1"/>
</dbReference>
<dbReference type="PANTHER" id="PTHR34414:SF1">
    <property type="entry name" value="SUBTILISIN-LIKE SERINE PROTEASE"/>
    <property type="match status" value="1"/>
</dbReference>
<name>A0A2C5Y0F5_9HYPO</name>
<evidence type="ECO:0000256" key="1">
    <source>
        <dbReference type="SAM" id="Phobius"/>
    </source>
</evidence>
<protein>
    <submittedName>
        <fullName evidence="2">Uncharacterized protein</fullName>
    </submittedName>
</protein>
<feature type="transmembrane region" description="Helical" evidence="1">
    <location>
        <begin position="291"/>
        <end position="311"/>
    </location>
</feature>
<keyword evidence="3" id="KW-1185">Reference proteome</keyword>
<dbReference type="OrthoDB" id="5086500at2759"/>
<evidence type="ECO:0000313" key="2">
    <source>
        <dbReference type="EMBL" id="PHH81399.1"/>
    </source>
</evidence>
<proteinExistence type="predicted"/>
<comment type="caution">
    <text evidence="2">The sequence shown here is derived from an EMBL/GenBank/DDBJ whole genome shotgun (WGS) entry which is preliminary data.</text>
</comment>
<keyword evidence="1" id="KW-0472">Membrane</keyword>
<dbReference type="InterPro" id="IPR046536">
    <property type="entry name" value="DUF6601"/>
</dbReference>
<sequence length="376" mass="43118">METASSSRSFDPWLARHECHADTKHDCHVSRLGDFHELQQQHFLAPFSTSPLDLPHDTSISLLPASYRGKDGDIVPAASESSALACLDKELDLDRLARIQPHLWLAGRPVPPRALHHQLILGRTILVTERMDLHLVWTTGRIFIKPLPRFLLEPCFWHHHLSCGSSSGCPRCGFFDHGANSSLQTTCEHRQRLRKRALGFLFSYTALIVHETDLHMALANHLVPQEMSWQAWKRLVQQLDPEHIYHEIDPRFYHGELRLGRLDKIYMFKESPCSAYMPMWNQYSAFFRTNLAWLGAATVYIVIILTAMQVGLGSDLAKPAFKAVSYCFSIFSILGPLVVFAGILLFFCYFFVNNWFFTTRFYKRRMLAIEASTSPI</sequence>
<dbReference type="Proteomes" id="UP000224854">
    <property type="component" value="Unassembled WGS sequence"/>
</dbReference>
<keyword evidence="1" id="KW-0812">Transmembrane</keyword>
<organism evidence="2 3">
    <name type="scientific">Ophiocordyceps australis</name>
    <dbReference type="NCBI Taxonomy" id="1399860"/>
    <lineage>
        <taxon>Eukaryota</taxon>
        <taxon>Fungi</taxon>
        <taxon>Dikarya</taxon>
        <taxon>Ascomycota</taxon>
        <taxon>Pezizomycotina</taxon>
        <taxon>Sordariomycetes</taxon>
        <taxon>Hypocreomycetidae</taxon>
        <taxon>Hypocreales</taxon>
        <taxon>Ophiocordycipitaceae</taxon>
        <taxon>Ophiocordyceps</taxon>
    </lineage>
</organism>
<dbReference type="AlphaFoldDB" id="A0A2C5Y0F5"/>
<accession>A0A2C5Y0F5</accession>
<reference evidence="2 3" key="1">
    <citation type="submission" date="2017-06" db="EMBL/GenBank/DDBJ databases">
        <title>Ant-infecting Ophiocordyceps genomes reveal a high diversity of potential behavioral manipulation genes and a possible major role for enterotoxins.</title>
        <authorList>
            <person name="De Bekker C."/>
            <person name="Evans H.C."/>
            <person name="Brachmann A."/>
            <person name="Hughes D.P."/>
        </authorList>
    </citation>
    <scope>NUCLEOTIDE SEQUENCE [LARGE SCALE GENOMIC DNA]</scope>
    <source>
        <strain evidence="2 3">1348a</strain>
    </source>
</reference>
<dbReference type="Pfam" id="PF20246">
    <property type="entry name" value="DUF6601"/>
    <property type="match status" value="1"/>
</dbReference>
<feature type="transmembrane region" description="Helical" evidence="1">
    <location>
        <begin position="323"/>
        <end position="356"/>
    </location>
</feature>